<dbReference type="SUPFAM" id="SSF160719">
    <property type="entry name" value="gpW/gp25-like"/>
    <property type="match status" value="1"/>
</dbReference>
<dbReference type="RefSeq" id="WP_179981523.1">
    <property type="nucleotide sequence ID" value="NZ_LT608333.1"/>
</dbReference>
<dbReference type="Gene3D" id="3.10.450.40">
    <property type="match status" value="1"/>
</dbReference>
<gene>
    <name evidence="1" type="ORF">KL86DES1_10110</name>
</gene>
<protein>
    <recommendedName>
        <fullName evidence="2">IraD/Gp25-like domain-containing protein</fullName>
    </recommendedName>
</protein>
<dbReference type="AlphaFoldDB" id="A0A212KXJ1"/>
<dbReference type="EMBL" id="FMJC01000001">
    <property type="protein sequence ID" value="SCM69987.1"/>
    <property type="molecule type" value="Genomic_DNA"/>
</dbReference>
<evidence type="ECO:0008006" key="2">
    <source>
        <dbReference type="Google" id="ProtNLM"/>
    </source>
</evidence>
<organism evidence="1">
    <name type="scientific">uncultured Desulfovibrio sp</name>
    <dbReference type="NCBI Taxonomy" id="167968"/>
    <lineage>
        <taxon>Bacteria</taxon>
        <taxon>Pseudomonadati</taxon>
        <taxon>Thermodesulfobacteriota</taxon>
        <taxon>Desulfovibrionia</taxon>
        <taxon>Desulfovibrionales</taxon>
        <taxon>Desulfovibrionaceae</taxon>
        <taxon>Desulfovibrio</taxon>
        <taxon>environmental samples</taxon>
    </lineage>
</organism>
<sequence length="110" mass="11998">MPVLELAETSMPLTIGATGLAAIEQNIRIIVTTLAYSVALDRGFAHVGAFIDAPTPYEAARLIADLTEAIETKEPRVLVERITLEPSADEAMQGRLYPKVTYRRKDGVTL</sequence>
<accession>A0A212KXJ1</accession>
<evidence type="ECO:0000313" key="1">
    <source>
        <dbReference type="EMBL" id="SCM69987.1"/>
    </source>
</evidence>
<reference evidence="1" key="1">
    <citation type="submission" date="2016-08" db="EMBL/GenBank/DDBJ databases">
        <authorList>
            <person name="Seilhamer J.J."/>
        </authorList>
    </citation>
    <scope>NUCLEOTIDE SEQUENCE</scope>
    <source>
        <strain evidence="1">86-1</strain>
    </source>
</reference>
<name>A0A212KXJ1_9BACT</name>
<proteinExistence type="predicted"/>